<dbReference type="RefSeq" id="WP_344413684.1">
    <property type="nucleotide sequence ID" value="NZ_BAAANN010000003.1"/>
</dbReference>
<reference evidence="4 5" key="1">
    <citation type="journal article" date="2019" name="Int. J. Syst. Evol. Microbiol.">
        <title>The Global Catalogue of Microorganisms (GCM) 10K type strain sequencing project: providing services to taxonomists for standard genome sequencing and annotation.</title>
        <authorList>
            <consortium name="The Broad Institute Genomics Platform"/>
            <consortium name="The Broad Institute Genome Sequencing Center for Infectious Disease"/>
            <person name="Wu L."/>
            <person name="Ma J."/>
        </authorList>
    </citation>
    <scope>NUCLEOTIDE SEQUENCE [LARGE SCALE GENOMIC DNA]</scope>
    <source>
        <strain evidence="4 5">JCM 14545</strain>
    </source>
</reference>
<dbReference type="Proteomes" id="UP001501116">
    <property type="component" value="Unassembled WGS sequence"/>
</dbReference>
<feature type="compositionally biased region" description="Low complexity" evidence="2">
    <location>
        <begin position="261"/>
        <end position="271"/>
    </location>
</feature>
<evidence type="ECO:0000313" key="5">
    <source>
        <dbReference type="Proteomes" id="UP001501116"/>
    </source>
</evidence>
<dbReference type="Gene3D" id="1.10.1660.10">
    <property type="match status" value="1"/>
</dbReference>
<comment type="caution">
    <text evidence="4">The sequence shown here is derived from an EMBL/GenBank/DDBJ whole genome shotgun (WGS) entry which is preliminary data.</text>
</comment>
<accession>A0ABN2Q437</accession>
<dbReference type="PANTHER" id="PTHR30204:SF93">
    <property type="entry name" value="HTH MERR-TYPE DOMAIN-CONTAINING PROTEIN"/>
    <property type="match status" value="1"/>
</dbReference>
<proteinExistence type="predicted"/>
<organism evidence="4 5">
    <name type="scientific">Amycolatopsis minnesotensis</name>
    <dbReference type="NCBI Taxonomy" id="337894"/>
    <lineage>
        <taxon>Bacteria</taxon>
        <taxon>Bacillati</taxon>
        <taxon>Actinomycetota</taxon>
        <taxon>Actinomycetes</taxon>
        <taxon>Pseudonocardiales</taxon>
        <taxon>Pseudonocardiaceae</taxon>
        <taxon>Amycolatopsis</taxon>
    </lineage>
</organism>
<evidence type="ECO:0000313" key="4">
    <source>
        <dbReference type="EMBL" id="GAA1943696.1"/>
    </source>
</evidence>
<evidence type="ECO:0000256" key="1">
    <source>
        <dbReference type="ARBA" id="ARBA00023125"/>
    </source>
</evidence>
<feature type="region of interest" description="Disordered" evidence="2">
    <location>
        <begin position="245"/>
        <end position="271"/>
    </location>
</feature>
<protein>
    <recommendedName>
        <fullName evidence="3">HTH merR-type domain-containing protein</fullName>
    </recommendedName>
</protein>
<dbReference type="InterPro" id="IPR000551">
    <property type="entry name" value="MerR-type_HTH_dom"/>
</dbReference>
<dbReference type="SMART" id="SM00422">
    <property type="entry name" value="HTH_MERR"/>
    <property type="match status" value="1"/>
</dbReference>
<gene>
    <name evidence="4" type="ORF">GCM10009754_08900</name>
</gene>
<sequence>MPTSPATPAAQLTVEQLAVAVDLPTSTIRMYQTKGLLHPPRRQGRTARYDGSHLDRLRLVQRLQTRGFSLPAIAELIEARERGANVATVLGLTGSAGPDDWVPLRLRDLRRLIPARDLRPRLLRRAGELGMLRWRRGRPHTRRWALESGIRVVNLTVPPDEVLDQLERLRAVTDGIAADFVGVFERRLWPQLAADAAAEDQLNQVRALLLELTETAETVVLGALREAIREAAESFAERHALLPADGAEPPWASDPVPVLSPEGPEGVTVPEEQVLERFLAGRDEEDTEESEKDGR</sequence>
<dbReference type="InterPro" id="IPR047057">
    <property type="entry name" value="MerR_fam"/>
</dbReference>
<dbReference type="InterPro" id="IPR009061">
    <property type="entry name" value="DNA-bd_dom_put_sf"/>
</dbReference>
<dbReference type="EMBL" id="BAAANN010000003">
    <property type="protein sequence ID" value="GAA1943696.1"/>
    <property type="molecule type" value="Genomic_DNA"/>
</dbReference>
<dbReference type="Pfam" id="PF13411">
    <property type="entry name" value="MerR_1"/>
    <property type="match status" value="1"/>
</dbReference>
<feature type="domain" description="HTH merR-type" evidence="3">
    <location>
        <begin position="11"/>
        <end position="79"/>
    </location>
</feature>
<keyword evidence="1" id="KW-0238">DNA-binding</keyword>
<dbReference type="PANTHER" id="PTHR30204">
    <property type="entry name" value="REDOX-CYCLING DRUG-SENSING TRANSCRIPTIONAL ACTIVATOR SOXR"/>
    <property type="match status" value="1"/>
</dbReference>
<evidence type="ECO:0000259" key="3">
    <source>
        <dbReference type="PROSITE" id="PS50937"/>
    </source>
</evidence>
<keyword evidence="5" id="KW-1185">Reference proteome</keyword>
<evidence type="ECO:0000256" key="2">
    <source>
        <dbReference type="SAM" id="MobiDB-lite"/>
    </source>
</evidence>
<dbReference type="SUPFAM" id="SSF46955">
    <property type="entry name" value="Putative DNA-binding domain"/>
    <property type="match status" value="1"/>
</dbReference>
<dbReference type="PROSITE" id="PS50937">
    <property type="entry name" value="HTH_MERR_2"/>
    <property type="match status" value="1"/>
</dbReference>
<name>A0ABN2Q437_9PSEU</name>